<evidence type="ECO:0000313" key="1">
    <source>
        <dbReference type="EMBL" id="KAK7757915.1"/>
    </source>
</evidence>
<keyword evidence="2" id="KW-1185">Reference proteome</keyword>
<dbReference type="Proteomes" id="UP001320420">
    <property type="component" value="Unassembled WGS sequence"/>
</dbReference>
<gene>
    <name evidence="1" type="ORF">SLS62_000293</name>
</gene>
<name>A0AAN9V4B9_9PEZI</name>
<dbReference type="AlphaFoldDB" id="A0AAN9V4B9"/>
<protein>
    <submittedName>
        <fullName evidence="1">Uncharacterized protein</fullName>
    </submittedName>
</protein>
<sequence>MSASITRAWLDPRRHSVEGHTKQCILTFNGGIIWGPTHCHENTVELRDALRKADPRFDMIIMDKPHSVEGHTAWISVSRDDTVFLDKLHTHDNMSGLCTAIFNAQQFSEDEAVAAPSSQHPSPAVSSRTPLFCTRYFDTKDRTCTDSSFFVSTASPLEMAL</sequence>
<comment type="caution">
    <text evidence="1">The sequence shown here is derived from an EMBL/GenBank/DDBJ whole genome shotgun (WGS) entry which is preliminary data.</text>
</comment>
<dbReference type="EMBL" id="JAKJXP020000001">
    <property type="protein sequence ID" value="KAK7757915.1"/>
    <property type="molecule type" value="Genomic_DNA"/>
</dbReference>
<accession>A0AAN9V4B9</accession>
<reference evidence="1 2" key="1">
    <citation type="submission" date="2024-02" db="EMBL/GenBank/DDBJ databases">
        <title>De novo assembly and annotation of 12 fungi associated with fruit tree decline syndrome in Ontario, Canada.</title>
        <authorList>
            <person name="Sulman M."/>
            <person name="Ellouze W."/>
            <person name="Ilyukhin E."/>
        </authorList>
    </citation>
    <scope>NUCLEOTIDE SEQUENCE [LARGE SCALE GENOMIC DNA]</scope>
    <source>
        <strain evidence="1 2">M11/M66-122</strain>
    </source>
</reference>
<evidence type="ECO:0000313" key="2">
    <source>
        <dbReference type="Proteomes" id="UP001320420"/>
    </source>
</evidence>
<proteinExistence type="predicted"/>
<organism evidence="1 2">
    <name type="scientific">Diatrype stigma</name>
    <dbReference type="NCBI Taxonomy" id="117547"/>
    <lineage>
        <taxon>Eukaryota</taxon>
        <taxon>Fungi</taxon>
        <taxon>Dikarya</taxon>
        <taxon>Ascomycota</taxon>
        <taxon>Pezizomycotina</taxon>
        <taxon>Sordariomycetes</taxon>
        <taxon>Xylariomycetidae</taxon>
        <taxon>Xylariales</taxon>
        <taxon>Diatrypaceae</taxon>
        <taxon>Diatrype</taxon>
    </lineage>
</organism>